<evidence type="ECO:0000256" key="1">
    <source>
        <dbReference type="ARBA" id="ARBA00009437"/>
    </source>
</evidence>
<keyword evidence="2" id="KW-0805">Transcription regulation</keyword>
<sequence length="303" mass="34068">MKDLNALLIFTKVVEASSFSEAARRLKMPTSSVSRRIAALEDQLGVRLLERSTHHLRLTDVGADVFELARHTAEVSEAVDDVISNRLPEVSGSLRLCAPPSISDSLVAPVVSAFQQAYPNVRVHAFVTERIVDQMAEDVDIAFKVGTFTDPPLAARRLLTYRHQLVASPAYLARREPPQTPRDLLDHRLFAFSFWRPDYRWRFVHANGRDAETLSFQPAVAMNDYTGLVVALLEGCGIGELPPIVQPELMRKGLLVEVMPDWRLPVFDLAIANLRDRYVPRQVRIFWDFAARMVPGLFASLPV</sequence>
<protein>
    <submittedName>
        <fullName evidence="6">LysR family transcriptional regulator</fullName>
    </submittedName>
</protein>
<evidence type="ECO:0000313" key="7">
    <source>
        <dbReference type="Proteomes" id="UP000295606"/>
    </source>
</evidence>
<dbReference type="Gene3D" id="1.10.10.10">
    <property type="entry name" value="Winged helix-like DNA-binding domain superfamily/Winged helix DNA-binding domain"/>
    <property type="match status" value="1"/>
</dbReference>
<dbReference type="Gene3D" id="3.40.190.290">
    <property type="match status" value="1"/>
</dbReference>
<dbReference type="InterPro" id="IPR005119">
    <property type="entry name" value="LysR_subst-bd"/>
</dbReference>
<proteinExistence type="inferred from homology"/>
<dbReference type="InterPro" id="IPR036388">
    <property type="entry name" value="WH-like_DNA-bd_sf"/>
</dbReference>
<name>A0A4R5LC08_9BURK</name>
<dbReference type="PANTHER" id="PTHR30537">
    <property type="entry name" value="HTH-TYPE TRANSCRIPTIONAL REGULATOR"/>
    <property type="match status" value="1"/>
</dbReference>
<dbReference type="SUPFAM" id="SSF53850">
    <property type="entry name" value="Periplasmic binding protein-like II"/>
    <property type="match status" value="1"/>
</dbReference>
<dbReference type="SUPFAM" id="SSF46785">
    <property type="entry name" value="Winged helix' DNA-binding domain"/>
    <property type="match status" value="1"/>
</dbReference>
<dbReference type="Pfam" id="PF03466">
    <property type="entry name" value="LysR_substrate"/>
    <property type="match status" value="1"/>
</dbReference>
<evidence type="ECO:0000256" key="3">
    <source>
        <dbReference type="ARBA" id="ARBA00023125"/>
    </source>
</evidence>
<comment type="similarity">
    <text evidence="1">Belongs to the LysR transcriptional regulatory family.</text>
</comment>
<gene>
    <name evidence="6" type="ORF">E1N52_19745</name>
</gene>
<dbReference type="GO" id="GO:0003700">
    <property type="term" value="F:DNA-binding transcription factor activity"/>
    <property type="evidence" value="ECO:0007669"/>
    <property type="project" value="InterPro"/>
</dbReference>
<dbReference type="InterPro" id="IPR058163">
    <property type="entry name" value="LysR-type_TF_proteobact-type"/>
</dbReference>
<dbReference type="OrthoDB" id="8885940at2"/>
<dbReference type="InterPro" id="IPR000847">
    <property type="entry name" value="LysR_HTH_N"/>
</dbReference>
<dbReference type="Proteomes" id="UP000295606">
    <property type="component" value="Unassembled WGS sequence"/>
</dbReference>
<keyword evidence="4" id="KW-0804">Transcription</keyword>
<dbReference type="AlphaFoldDB" id="A0A4R5LC08"/>
<evidence type="ECO:0000313" key="6">
    <source>
        <dbReference type="EMBL" id="TDG06564.1"/>
    </source>
</evidence>
<feature type="domain" description="HTH lysR-type" evidence="5">
    <location>
        <begin position="1"/>
        <end position="59"/>
    </location>
</feature>
<dbReference type="EMBL" id="SMOD01000014">
    <property type="protein sequence ID" value="TDG06564.1"/>
    <property type="molecule type" value="Genomic_DNA"/>
</dbReference>
<dbReference type="CDD" id="cd08422">
    <property type="entry name" value="PBP2_CrgA_like"/>
    <property type="match status" value="1"/>
</dbReference>
<dbReference type="GO" id="GO:0043565">
    <property type="term" value="F:sequence-specific DNA binding"/>
    <property type="evidence" value="ECO:0007669"/>
    <property type="project" value="TreeGrafter"/>
</dbReference>
<dbReference type="FunFam" id="1.10.10.10:FF:000001">
    <property type="entry name" value="LysR family transcriptional regulator"/>
    <property type="match status" value="1"/>
</dbReference>
<dbReference type="RefSeq" id="WP_133184415.1">
    <property type="nucleotide sequence ID" value="NZ_SMOD01000014.1"/>
</dbReference>
<dbReference type="PANTHER" id="PTHR30537:SF68">
    <property type="entry name" value="TRANSCRIPTIONAL REGULATOR-RELATED"/>
    <property type="match status" value="1"/>
</dbReference>
<dbReference type="Pfam" id="PF00126">
    <property type="entry name" value="HTH_1"/>
    <property type="match status" value="1"/>
</dbReference>
<evidence type="ECO:0000256" key="4">
    <source>
        <dbReference type="ARBA" id="ARBA00023163"/>
    </source>
</evidence>
<dbReference type="PROSITE" id="PS50931">
    <property type="entry name" value="HTH_LYSR"/>
    <property type="match status" value="1"/>
</dbReference>
<dbReference type="InterPro" id="IPR036390">
    <property type="entry name" value="WH_DNA-bd_sf"/>
</dbReference>
<accession>A0A4R5LC08</accession>
<evidence type="ECO:0000256" key="2">
    <source>
        <dbReference type="ARBA" id="ARBA00023015"/>
    </source>
</evidence>
<reference evidence="6 7" key="1">
    <citation type="submission" date="2019-03" db="EMBL/GenBank/DDBJ databases">
        <title>Paraburkholderia sp. isolated from native Mimosa gymnas in Guartela State Park, Brazil.</title>
        <authorList>
            <person name="Paulitsch F."/>
            <person name="Hungria M."/>
            <person name="Delamuta J.R.M."/>
            <person name="Ribeiro R.A."/>
            <person name="Dall'Agnol R."/>
            <person name="Silva J.S.B."/>
        </authorList>
    </citation>
    <scope>NUCLEOTIDE SEQUENCE [LARGE SCALE GENOMIC DNA]</scope>
    <source>
        <strain evidence="6 7">CNPSo 3008</strain>
    </source>
</reference>
<dbReference type="GO" id="GO:0006351">
    <property type="term" value="P:DNA-templated transcription"/>
    <property type="evidence" value="ECO:0007669"/>
    <property type="project" value="TreeGrafter"/>
</dbReference>
<evidence type="ECO:0000259" key="5">
    <source>
        <dbReference type="PROSITE" id="PS50931"/>
    </source>
</evidence>
<keyword evidence="3" id="KW-0238">DNA-binding</keyword>
<comment type="caution">
    <text evidence="6">The sequence shown here is derived from an EMBL/GenBank/DDBJ whole genome shotgun (WGS) entry which is preliminary data.</text>
</comment>
<organism evidence="6 7">
    <name type="scientific">Paraburkholderia guartelaensis</name>
    <dbReference type="NCBI Taxonomy" id="2546446"/>
    <lineage>
        <taxon>Bacteria</taxon>
        <taxon>Pseudomonadati</taxon>
        <taxon>Pseudomonadota</taxon>
        <taxon>Betaproteobacteria</taxon>
        <taxon>Burkholderiales</taxon>
        <taxon>Burkholderiaceae</taxon>
        <taxon>Paraburkholderia</taxon>
    </lineage>
</organism>